<accession>A0A180FWB0</accession>
<protein>
    <submittedName>
        <fullName evidence="2 3">Uncharacterized protein</fullName>
    </submittedName>
</protein>
<dbReference type="AlphaFoldDB" id="A0A180FWB0"/>
<feature type="non-terminal residue" evidence="2">
    <location>
        <position position="85"/>
    </location>
</feature>
<keyword evidence="4" id="KW-1185">Reference proteome</keyword>
<reference evidence="3 4" key="3">
    <citation type="journal article" date="2017" name="G3 (Bethesda)">
        <title>Comparative analysis highlights variable genome content of wheat rusts and divergence of the mating loci.</title>
        <authorList>
            <person name="Cuomo C.A."/>
            <person name="Bakkeren G."/>
            <person name="Khalil H.B."/>
            <person name="Panwar V."/>
            <person name="Joly D."/>
            <person name="Linning R."/>
            <person name="Sakthikumar S."/>
            <person name="Song X."/>
            <person name="Adiconis X."/>
            <person name="Fan L."/>
            <person name="Goldberg J.M."/>
            <person name="Levin J.Z."/>
            <person name="Young S."/>
            <person name="Zeng Q."/>
            <person name="Anikster Y."/>
            <person name="Bruce M."/>
            <person name="Wang M."/>
            <person name="Yin C."/>
            <person name="McCallum B."/>
            <person name="Szabo L.J."/>
            <person name="Hulbert S."/>
            <person name="Chen X."/>
            <person name="Fellers J.P."/>
        </authorList>
    </citation>
    <scope>NUCLEOTIDE SEQUENCE</scope>
    <source>
        <strain evidence="3">isolate 1-1 / race 1 (BBBD)</strain>
        <strain evidence="4">Isolate 1-1 / race 1 (BBBD)</strain>
    </source>
</reference>
<sequence>MTTRNTNTGPLLPISDPEEILRTARQRARLDALAASNNAAIAQTLSSDHPNYDPNFPAPSTKQSMNPTSSSTGYQPEDAEQELSL</sequence>
<dbReference type="VEuPathDB" id="FungiDB:PTTG_01082"/>
<dbReference type="EMBL" id="ADAS02013492">
    <property type="protein sequence ID" value="OAV84730.1"/>
    <property type="molecule type" value="Genomic_DNA"/>
</dbReference>
<dbReference type="EnsemblFungi" id="PTTG_01082-t43_1">
    <property type="protein sequence ID" value="PTTG_01082-t43_1-p1"/>
    <property type="gene ID" value="PTTG_01082"/>
</dbReference>
<evidence type="ECO:0000313" key="4">
    <source>
        <dbReference type="Proteomes" id="UP000005240"/>
    </source>
</evidence>
<reference evidence="2" key="1">
    <citation type="submission" date="2009-11" db="EMBL/GenBank/DDBJ databases">
        <authorList>
            <consortium name="The Broad Institute Genome Sequencing Platform"/>
            <person name="Ward D."/>
            <person name="Feldgarden M."/>
            <person name="Earl A."/>
            <person name="Young S.K."/>
            <person name="Zeng Q."/>
            <person name="Koehrsen M."/>
            <person name="Alvarado L."/>
            <person name="Berlin A."/>
            <person name="Bochicchio J."/>
            <person name="Borenstein D."/>
            <person name="Chapman S.B."/>
            <person name="Chen Z."/>
            <person name="Engels R."/>
            <person name="Freedman E."/>
            <person name="Gellesch M."/>
            <person name="Goldberg J."/>
            <person name="Griggs A."/>
            <person name="Gujja S."/>
            <person name="Heilman E."/>
            <person name="Heiman D."/>
            <person name="Hepburn T."/>
            <person name="Howarth C."/>
            <person name="Jen D."/>
            <person name="Larson L."/>
            <person name="Lewis B."/>
            <person name="Mehta T."/>
            <person name="Park D."/>
            <person name="Pearson M."/>
            <person name="Roberts A."/>
            <person name="Saif S."/>
            <person name="Shea T."/>
            <person name="Shenoy N."/>
            <person name="Sisk P."/>
            <person name="Stolte C."/>
            <person name="Sykes S."/>
            <person name="Thomson T."/>
            <person name="Walk T."/>
            <person name="White J."/>
            <person name="Yandava C."/>
            <person name="Izard J."/>
            <person name="Baranova O.V."/>
            <person name="Blanton J.M."/>
            <person name="Tanner A.C."/>
            <person name="Dewhirst F.E."/>
            <person name="Haas B."/>
            <person name="Nusbaum C."/>
            <person name="Birren B."/>
        </authorList>
    </citation>
    <scope>NUCLEOTIDE SEQUENCE [LARGE SCALE GENOMIC DNA]</scope>
    <source>
        <strain evidence="2">1-1 BBBD Race 1</strain>
    </source>
</reference>
<name>A0A180FWB0_PUCT1</name>
<reference evidence="2" key="2">
    <citation type="submission" date="2016-05" db="EMBL/GenBank/DDBJ databases">
        <title>Comparative analysis highlights variable genome content of wheat rusts and divergence of the mating loci.</title>
        <authorList>
            <person name="Cuomo C.A."/>
            <person name="Bakkeren G."/>
            <person name="Szabo L."/>
            <person name="Khalil H."/>
            <person name="Joly D."/>
            <person name="Goldberg J."/>
            <person name="Young S."/>
            <person name="Zeng Q."/>
            <person name="Fellers J."/>
        </authorList>
    </citation>
    <scope>NUCLEOTIDE SEQUENCE [LARGE SCALE GENOMIC DNA]</scope>
    <source>
        <strain evidence="2">1-1 BBBD Race 1</strain>
    </source>
</reference>
<feature type="region of interest" description="Disordered" evidence="1">
    <location>
        <begin position="41"/>
        <end position="85"/>
    </location>
</feature>
<gene>
    <name evidence="2" type="ORF">PTTG_01082</name>
</gene>
<evidence type="ECO:0000256" key="1">
    <source>
        <dbReference type="SAM" id="MobiDB-lite"/>
    </source>
</evidence>
<evidence type="ECO:0000313" key="2">
    <source>
        <dbReference type="EMBL" id="OAV84730.1"/>
    </source>
</evidence>
<evidence type="ECO:0000313" key="3">
    <source>
        <dbReference type="EnsemblFungi" id="PTTG_01082-t43_1-p1"/>
    </source>
</evidence>
<feature type="compositionally biased region" description="Polar residues" evidence="1">
    <location>
        <begin position="58"/>
        <end position="74"/>
    </location>
</feature>
<proteinExistence type="predicted"/>
<dbReference type="Proteomes" id="UP000005240">
    <property type="component" value="Unassembled WGS sequence"/>
</dbReference>
<reference evidence="3" key="4">
    <citation type="submission" date="2025-05" db="UniProtKB">
        <authorList>
            <consortium name="EnsemblFungi"/>
        </authorList>
    </citation>
    <scope>IDENTIFICATION</scope>
    <source>
        <strain evidence="3">isolate 1-1 / race 1 (BBBD)</strain>
    </source>
</reference>
<organism evidence="2">
    <name type="scientific">Puccinia triticina (isolate 1-1 / race 1 (BBBD))</name>
    <name type="common">Brown leaf rust fungus</name>
    <dbReference type="NCBI Taxonomy" id="630390"/>
    <lineage>
        <taxon>Eukaryota</taxon>
        <taxon>Fungi</taxon>
        <taxon>Dikarya</taxon>
        <taxon>Basidiomycota</taxon>
        <taxon>Pucciniomycotina</taxon>
        <taxon>Pucciniomycetes</taxon>
        <taxon>Pucciniales</taxon>
        <taxon>Pucciniaceae</taxon>
        <taxon>Puccinia</taxon>
    </lineage>
</organism>